<dbReference type="InterPro" id="IPR023058">
    <property type="entry name" value="PPIase_PpiC_CS"/>
</dbReference>
<dbReference type="GO" id="GO:0042277">
    <property type="term" value="F:peptide binding"/>
    <property type="evidence" value="ECO:0007669"/>
    <property type="project" value="InterPro"/>
</dbReference>
<protein>
    <recommendedName>
        <fullName evidence="7">Chaperone SurA</fullName>
    </recommendedName>
    <alternativeName>
        <fullName evidence="7">Peptidyl-prolyl cis-trans isomerase SurA</fullName>
        <shortName evidence="7">PPIase SurA</shortName>
        <ecNumber evidence="7">5.2.1.8</ecNumber>
    </alternativeName>
    <alternativeName>
        <fullName evidence="7">Rotamase SurA</fullName>
    </alternativeName>
</protein>
<feature type="domain" description="PpiC" evidence="9">
    <location>
        <begin position="293"/>
        <end position="392"/>
    </location>
</feature>
<comment type="catalytic activity">
    <reaction evidence="7">
        <text>[protein]-peptidylproline (omega=180) = [protein]-peptidylproline (omega=0)</text>
        <dbReference type="Rhea" id="RHEA:16237"/>
        <dbReference type="Rhea" id="RHEA-COMP:10747"/>
        <dbReference type="Rhea" id="RHEA-COMP:10748"/>
        <dbReference type="ChEBI" id="CHEBI:83833"/>
        <dbReference type="ChEBI" id="CHEBI:83834"/>
        <dbReference type="EC" id="5.2.1.8"/>
    </reaction>
</comment>
<dbReference type="Proteomes" id="UP000548632">
    <property type="component" value="Unassembled WGS sequence"/>
</dbReference>
<comment type="subcellular location">
    <subcellularLocation>
        <location evidence="7">Periplasm</location>
    </subcellularLocation>
    <text evidence="7">Is capable of associating with the outer membrane.</text>
</comment>
<comment type="function">
    <text evidence="7">Chaperone involved in the correct folding and assembly of outer membrane proteins. Recognizes specific patterns of aromatic residues and the orientation of their side chains, which are found more frequently in integral outer membrane proteins. May act in both early periplasmic and late outer membrane-associated steps of protein maturation.</text>
</comment>
<keyword evidence="11" id="KW-1185">Reference proteome</keyword>
<evidence type="ECO:0000259" key="9">
    <source>
        <dbReference type="PROSITE" id="PS50198"/>
    </source>
</evidence>
<keyword evidence="4 7" id="KW-0697">Rotamase</keyword>
<organism evidence="10 11">
    <name type="scientific">Thiospirillum jenense</name>
    <dbReference type="NCBI Taxonomy" id="1653858"/>
    <lineage>
        <taxon>Bacteria</taxon>
        <taxon>Pseudomonadati</taxon>
        <taxon>Pseudomonadota</taxon>
        <taxon>Gammaproteobacteria</taxon>
        <taxon>Chromatiales</taxon>
        <taxon>Chromatiaceae</taxon>
        <taxon>Thiospirillum</taxon>
    </lineage>
</organism>
<comment type="caution">
    <text evidence="10">The sequence shown here is derived from an EMBL/GenBank/DDBJ whole genome shotgun (WGS) entry which is preliminary data.</text>
</comment>
<dbReference type="InterPro" id="IPR027304">
    <property type="entry name" value="Trigger_fact/SurA_dom_sf"/>
</dbReference>
<dbReference type="InterPro" id="IPR046357">
    <property type="entry name" value="PPIase_dom_sf"/>
</dbReference>
<dbReference type="SUPFAM" id="SSF109998">
    <property type="entry name" value="Triger factor/SurA peptide-binding domain-like"/>
    <property type="match status" value="1"/>
</dbReference>
<evidence type="ECO:0000256" key="3">
    <source>
        <dbReference type="ARBA" id="ARBA00022764"/>
    </source>
</evidence>
<dbReference type="Gene3D" id="1.10.4030.10">
    <property type="entry name" value="Porin chaperone SurA, peptide-binding domain"/>
    <property type="match status" value="1"/>
</dbReference>
<gene>
    <name evidence="7" type="primary">surA</name>
    <name evidence="10" type="ORF">HUK38_13080</name>
</gene>
<keyword evidence="3 7" id="KW-0574">Periplasm</keyword>
<dbReference type="GO" id="GO:0050821">
    <property type="term" value="P:protein stabilization"/>
    <property type="evidence" value="ECO:0007669"/>
    <property type="project" value="InterPro"/>
</dbReference>
<evidence type="ECO:0000256" key="6">
    <source>
        <dbReference type="ARBA" id="ARBA00023235"/>
    </source>
</evidence>
<dbReference type="GO" id="GO:0006457">
    <property type="term" value="P:protein folding"/>
    <property type="evidence" value="ECO:0007669"/>
    <property type="project" value="UniProtKB-UniRule"/>
</dbReference>
<dbReference type="InterPro" id="IPR015391">
    <property type="entry name" value="SurA_N"/>
</dbReference>
<dbReference type="PANTHER" id="PTHR47637:SF1">
    <property type="entry name" value="CHAPERONE SURA"/>
    <property type="match status" value="1"/>
</dbReference>
<dbReference type="PANTHER" id="PTHR47637">
    <property type="entry name" value="CHAPERONE SURA"/>
    <property type="match status" value="1"/>
</dbReference>
<dbReference type="InterPro" id="IPR023034">
    <property type="entry name" value="PPIase_SurA"/>
</dbReference>
<evidence type="ECO:0000256" key="8">
    <source>
        <dbReference type="SAM" id="Phobius"/>
    </source>
</evidence>
<evidence type="ECO:0000313" key="10">
    <source>
        <dbReference type="EMBL" id="MBB1127148.1"/>
    </source>
</evidence>
<keyword evidence="2 7" id="KW-0677">Repeat</keyword>
<dbReference type="PROSITE" id="PS50198">
    <property type="entry name" value="PPIC_PPIASE_2"/>
    <property type="match status" value="2"/>
</dbReference>
<dbReference type="AlphaFoldDB" id="A0A839HK95"/>
<dbReference type="Pfam" id="PF00639">
    <property type="entry name" value="Rotamase"/>
    <property type="match status" value="2"/>
</dbReference>
<dbReference type="SUPFAM" id="SSF54534">
    <property type="entry name" value="FKBP-like"/>
    <property type="match status" value="2"/>
</dbReference>
<dbReference type="InterPro" id="IPR000297">
    <property type="entry name" value="PPIase_PpiC"/>
</dbReference>
<dbReference type="Pfam" id="PF09312">
    <property type="entry name" value="SurA_N"/>
    <property type="match status" value="1"/>
</dbReference>
<evidence type="ECO:0000256" key="2">
    <source>
        <dbReference type="ARBA" id="ARBA00022737"/>
    </source>
</evidence>
<dbReference type="Gene3D" id="3.10.50.40">
    <property type="match status" value="2"/>
</dbReference>
<dbReference type="GO" id="GO:0030288">
    <property type="term" value="C:outer membrane-bounded periplasmic space"/>
    <property type="evidence" value="ECO:0007669"/>
    <property type="project" value="InterPro"/>
</dbReference>
<accession>A0A839HK95</accession>
<proteinExistence type="inferred from homology"/>
<evidence type="ECO:0000256" key="4">
    <source>
        <dbReference type="ARBA" id="ARBA00023110"/>
    </source>
</evidence>
<keyword evidence="6 7" id="KW-0413">Isomerase</keyword>
<comment type="domain">
    <text evidence="7">The PPIase activity resides only in the second parvulin domain. The N-terminal region and the C-terminal tail are necessary and sufficient for the chaperone activity of SurA. The PPIase activity is dispensable for SurA to function as a chaperone. The N-terminal region and the C-terminal tail are also required for porin recognition.</text>
</comment>
<evidence type="ECO:0000256" key="7">
    <source>
        <dbReference type="HAMAP-Rule" id="MF_01183"/>
    </source>
</evidence>
<dbReference type="InterPro" id="IPR050280">
    <property type="entry name" value="OMP_Chaperone_SurA"/>
</dbReference>
<keyword evidence="8" id="KW-0812">Transmembrane</keyword>
<evidence type="ECO:0000256" key="5">
    <source>
        <dbReference type="ARBA" id="ARBA00023186"/>
    </source>
</evidence>
<dbReference type="GO" id="GO:0051082">
    <property type="term" value="F:unfolded protein binding"/>
    <property type="evidence" value="ECO:0007669"/>
    <property type="project" value="UniProtKB-UniRule"/>
</dbReference>
<name>A0A839HK95_9GAMM</name>
<keyword evidence="8" id="KW-0472">Membrane</keyword>
<feature type="transmembrane region" description="Helical" evidence="8">
    <location>
        <begin position="7"/>
        <end position="26"/>
    </location>
</feature>
<keyword evidence="1 7" id="KW-0732">Signal</keyword>
<dbReference type="EMBL" id="JABVCQ010000038">
    <property type="protein sequence ID" value="MBB1127148.1"/>
    <property type="molecule type" value="Genomic_DNA"/>
</dbReference>
<evidence type="ECO:0000256" key="1">
    <source>
        <dbReference type="ARBA" id="ARBA00022729"/>
    </source>
</evidence>
<dbReference type="PROSITE" id="PS01096">
    <property type="entry name" value="PPIC_PPIASE_1"/>
    <property type="match status" value="1"/>
</dbReference>
<dbReference type="GO" id="GO:0003755">
    <property type="term" value="F:peptidyl-prolyl cis-trans isomerase activity"/>
    <property type="evidence" value="ECO:0007669"/>
    <property type="project" value="UniProtKB-UniRule"/>
</dbReference>
<dbReference type="GO" id="GO:0043165">
    <property type="term" value="P:Gram-negative-bacterium-type cell outer membrane assembly"/>
    <property type="evidence" value="ECO:0007669"/>
    <property type="project" value="InterPro"/>
</dbReference>
<dbReference type="EC" id="5.2.1.8" evidence="7"/>
<feature type="domain" description="PpiC" evidence="9">
    <location>
        <begin position="183"/>
        <end position="284"/>
    </location>
</feature>
<keyword evidence="5 7" id="KW-0143">Chaperone</keyword>
<sequence>MITNDRLVWQVMTILIVCLTPLINYAQSSSNATVQALDDIVAVVNNDVIVRSELNQEIALLLPQLQANGTAAPPRQVLERQVLDRLISKRLQLQRAKTLGIEVTDDMLTEALTNIAARNNLPLEQLRQALENSGIDFDSFREDTRSQIALSQLQAQEVVKNLRVTDAEINRFLAREADTLLTRKEVRLQHILLALPEAPTPAQIHTAEQKAQGLLKRLKTGEDFAKLAVAHSDGYHALEGGDLGWFPMAEVPSLAVDLSRTLKKGEVAPPFRSPSGVHLIKLMDFRGDAPAPMTQTHARHILLRTNELISDADARTRLTHIRTRLINGEDFATLARAHSDDTGSALKGGDLGWVNPGDTVPAFEKSMNALAPNALSEPIKTSFGWHLIQVLERRNQSTAAATLRLKASEAIRARKAEEAIELWRRRLRDEAYLDVRLNHGEDE</sequence>
<keyword evidence="8" id="KW-1133">Transmembrane helix</keyword>
<dbReference type="HAMAP" id="MF_01183">
    <property type="entry name" value="Chaperone_SurA"/>
    <property type="match status" value="1"/>
</dbReference>
<reference evidence="10 11" key="1">
    <citation type="journal article" date="2020" name="Arch. Microbiol.">
        <title>The genome sequence of the giant phototrophic gammaproteobacterium Thiospirillum jenense gives insight into its physiological properties and phylogenetic relationships.</title>
        <authorList>
            <person name="Imhoff J.F."/>
            <person name="Meyer T.E."/>
            <person name="Kyndt J.A."/>
        </authorList>
    </citation>
    <scope>NUCLEOTIDE SEQUENCE [LARGE SCALE GENOMIC DNA]</scope>
    <source>
        <strain evidence="10 11">DSM 216</strain>
    </source>
</reference>
<evidence type="ECO:0000313" key="11">
    <source>
        <dbReference type="Proteomes" id="UP000548632"/>
    </source>
</evidence>